<evidence type="ECO:0000256" key="3">
    <source>
        <dbReference type="ARBA" id="ARBA00022833"/>
    </source>
</evidence>
<feature type="compositionally biased region" description="Basic and acidic residues" evidence="4">
    <location>
        <begin position="309"/>
        <end position="328"/>
    </location>
</feature>
<feature type="compositionally biased region" description="Low complexity" evidence="4">
    <location>
        <begin position="20"/>
        <end position="30"/>
    </location>
</feature>
<evidence type="ECO:0000256" key="2">
    <source>
        <dbReference type="ARBA" id="ARBA00022771"/>
    </source>
</evidence>
<dbReference type="InterPro" id="IPR001965">
    <property type="entry name" value="Znf_PHD"/>
</dbReference>
<dbReference type="InterPro" id="IPR011011">
    <property type="entry name" value="Znf_FYVE_PHD"/>
</dbReference>
<dbReference type="Proteomes" id="UP001172684">
    <property type="component" value="Unassembled WGS sequence"/>
</dbReference>
<dbReference type="SUPFAM" id="SSF57903">
    <property type="entry name" value="FYVE/PHD zinc finger"/>
    <property type="match status" value="1"/>
</dbReference>
<dbReference type="PANTHER" id="PTHR47793">
    <property type="entry name" value="HISTONE DEACETYLASE COMPLEX SUBUNIT CTI6"/>
    <property type="match status" value="1"/>
</dbReference>
<comment type="caution">
    <text evidence="6">The sequence shown here is derived from an EMBL/GenBank/DDBJ whole genome shotgun (WGS) entry which is preliminary data.</text>
</comment>
<evidence type="ECO:0000313" key="6">
    <source>
        <dbReference type="EMBL" id="KAJ9666238.1"/>
    </source>
</evidence>
<gene>
    <name evidence="6" type="primary">CTI6</name>
    <name evidence="6" type="ORF">H2201_003672</name>
</gene>
<feature type="region of interest" description="Disordered" evidence="4">
    <location>
        <begin position="200"/>
        <end position="498"/>
    </location>
</feature>
<accession>A0ABQ9NWA1</accession>
<dbReference type="InterPro" id="IPR053051">
    <property type="entry name" value="HDAC_complex_subunit"/>
</dbReference>
<keyword evidence="3" id="KW-0862">Zinc</keyword>
<feature type="compositionally biased region" description="Pro residues" evidence="4">
    <location>
        <begin position="381"/>
        <end position="390"/>
    </location>
</feature>
<feature type="domain" description="Zinc finger PHD-type" evidence="5">
    <location>
        <begin position="106"/>
        <end position="173"/>
    </location>
</feature>
<evidence type="ECO:0000256" key="1">
    <source>
        <dbReference type="ARBA" id="ARBA00022723"/>
    </source>
</evidence>
<feature type="compositionally biased region" description="Basic and acidic residues" evidence="4">
    <location>
        <begin position="209"/>
        <end position="224"/>
    </location>
</feature>
<feature type="compositionally biased region" description="Basic and acidic residues" evidence="4">
    <location>
        <begin position="250"/>
        <end position="281"/>
    </location>
</feature>
<feature type="compositionally biased region" description="Polar residues" evidence="4">
    <location>
        <begin position="41"/>
        <end position="57"/>
    </location>
</feature>
<reference evidence="6" key="1">
    <citation type="submission" date="2022-10" db="EMBL/GenBank/DDBJ databases">
        <title>Culturing micro-colonial fungi from biological soil crusts in the Mojave desert and describing Neophaeococcomyces mojavensis, and introducing the new genera and species Taxawa tesnikishii.</title>
        <authorList>
            <person name="Kurbessoian T."/>
            <person name="Stajich J.E."/>
        </authorList>
    </citation>
    <scope>NUCLEOTIDE SEQUENCE</scope>
    <source>
        <strain evidence="6">TK_1</strain>
    </source>
</reference>
<dbReference type="InterPro" id="IPR003903">
    <property type="entry name" value="UIM_dom"/>
</dbReference>
<dbReference type="InterPro" id="IPR019787">
    <property type="entry name" value="Znf_PHD-finger"/>
</dbReference>
<feature type="region of interest" description="Disordered" evidence="4">
    <location>
        <begin position="1"/>
        <end position="134"/>
    </location>
</feature>
<keyword evidence="2" id="KW-0863">Zinc-finger</keyword>
<keyword evidence="7" id="KW-1185">Reference proteome</keyword>
<dbReference type="PROSITE" id="PS50330">
    <property type="entry name" value="UIM"/>
    <property type="match status" value="1"/>
</dbReference>
<keyword evidence="1" id="KW-0479">Metal-binding</keyword>
<name>A0ABQ9NWA1_9PEZI</name>
<dbReference type="Gene3D" id="3.30.40.10">
    <property type="entry name" value="Zinc/RING finger domain, C3HC4 (zinc finger)"/>
    <property type="match status" value="1"/>
</dbReference>
<sequence length="581" mass="64020">MSPRRSSRARTTQPPPSAPPHSSTSSSVSSARDRNARVSVKQQSPRISATPQSQLSSEDGDNAALAPPTQPRRSARGQDINEHEAAKLDNELDDEEEAGDEEEITRCVCGHQDYPGPPSDPKSPPLGGLDPQNDEAGGLFIQCDVCKVWQHGGCVGIMEEKDSPEEYFCEECKRELHKIMTDHKGQRYSCYLPVWEHQHPKHSARKTSLSKDADKNSRDKDKTSGRGSVDSVTKRRSTMNSRAAYEEDEMLRKVIEESKHEGDGVKAENGNRKGKRSRDETSESEAESETTKTTANSHKQKPRGAAARSQREKEMREAKEREKAELAKSRKARAERRRVGGMSPSPTPLKRKKPTPAVLAESEMIENSPVPKELEDYNLPPDHPSPPKPLNTPKAATPVVPESRTKDKKGGTTGRAPQKRGKLGRNQYTRDRDPPASTPPGSGNNKDKDKNKDASPASQTRATNGADHNKTDSDGTVSGSIHSKNGKTKATNSKLEKTSFNEMRRRASGMLEFISRMQVEMAGEKTTVTTVAGAAVSMTLKVVEGTLGPETKDKGFEQMSSLEMMDHLTRRLVMWQKDFGP</sequence>
<proteinExistence type="predicted"/>
<protein>
    <submittedName>
        <fullName evidence="6">Histone deacetylase complex subunit</fullName>
    </submittedName>
</protein>
<dbReference type="PANTHER" id="PTHR47793:SF1">
    <property type="entry name" value="HISTONE DEACETYLASE COMPLEX SUBUNIT CTI6"/>
    <property type="match status" value="1"/>
</dbReference>
<organism evidence="6 7">
    <name type="scientific">Coniosporium apollinis</name>
    <dbReference type="NCBI Taxonomy" id="61459"/>
    <lineage>
        <taxon>Eukaryota</taxon>
        <taxon>Fungi</taxon>
        <taxon>Dikarya</taxon>
        <taxon>Ascomycota</taxon>
        <taxon>Pezizomycotina</taxon>
        <taxon>Dothideomycetes</taxon>
        <taxon>Dothideomycetes incertae sedis</taxon>
        <taxon>Coniosporium</taxon>
    </lineage>
</organism>
<evidence type="ECO:0000256" key="4">
    <source>
        <dbReference type="SAM" id="MobiDB-lite"/>
    </source>
</evidence>
<feature type="compositionally biased region" description="Basic and acidic residues" evidence="4">
    <location>
        <begin position="79"/>
        <end position="90"/>
    </location>
</feature>
<dbReference type="InterPro" id="IPR013083">
    <property type="entry name" value="Znf_RING/FYVE/PHD"/>
</dbReference>
<dbReference type="EMBL" id="JAPDRL010000021">
    <property type="protein sequence ID" value="KAJ9666238.1"/>
    <property type="molecule type" value="Genomic_DNA"/>
</dbReference>
<dbReference type="SMART" id="SM00249">
    <property type="entry name" value="PHD"/>
    <property type="match status" value="1"/>
</dbReference>
<dbReference type="PROSITE" id="PS01359">
    <property type="entry name" value="ZF_PHD_1"/>
    <property type="match status" value="1"/>
</dbReference>
<dbReference type="InterPro" id="IPR019786">
    <property type="entry name" value="Zinc_finger_PHD-type_CS"/>
</dbReference>
<feature type="compositionally biased region" description="Acidic residues" evidence="4">
    <location>
        <begin position="91"/>
        <end position="103"/>
    </location>
</feature>
<dbReference type="Pfam" id="PF00628">
    <property type="entry name" value="PHD"/>
    <property type="match status" value="1"/>
</dbReference>
<feature type="compositionally biased region" description="Polar residues" evidence="4">
    <location>
        <begin position="474"/>
        <end position="493"/>
    </location>
</feature>
<evidence type="ECO:0000313" key="7">
    <source>
        <dbReference type="Proteomes" id="UP001172684"/>
    </source>
</evidence>
<evidence type="ECO:0000259" key="5">
    <source>
        <dbReference type="SMART" id="SM00249"/>
    </source>
</evidence>
<feature type="compositionally biased region" description="Pro residues" evidence="4">
    <location>
        <begin position="115"/>
        <end position="124"/>
    </location>
</feature>